<dbReference type="OrthoDB" id="5243448at2"/>
<name>A0A4R6V0T1_9ACTN</name>
<dbReference type="EMBL" id="SNYN01000009">
    <property type="protein sequence ID" value="TDQ51953.1"/>
    <property type="molecule type" value="Genomic_DNA"/>
</dbReference>
<keyword evidence="3" id="KW-1185">Reference proteome</keyword>
<dbReference type="InterPro" id="IPR002798">
    <property type="entry name" value="SpoIIM-like"/>
</dbReference>
<gene>
    <name evidence="2" type="ORF">EV190_10965</name>
</gene>
<dbReference type="AlphaFoldDB" id="A0A4R6V0T1"/>
<dbReference type="PANTHER" id="PTHR35337:SF1">
    <property type="entry name" value="SLR1478 PROTEIN"/>
    <property type="match status" value="1"/>
</dbReference>
<evidence type="ECO:0000313" key="2">
    <source>
        <dbReference type="EMBL" id="TDQ51953.1"/>
    </source>
</evidence>
<accession>A0A4R6V0T1</accession>
<protein>
    <submittedName>
        <fullName evidence="2">Putative membrane protein SpoIIM required for sporulation</fullName>
    </submittedName>
</protein>
<dbReference type="RefSeq" id="WP_133741877.1">
    <property type="nucleotide sequence ID" value="NZ_SNYN01000009.1"/>
</dbReference>
<keyword evidence="1" id="KW-0472">Membrane</keyword>
<feature type="transmembrane region" description="Helical" evidence="1">
    <location>
        <begin position="166"/>
        <end position="187"/>
    </location>
</feature>
<comment type="caution">
    <text evidence="2">The sequence shown here is derived from an EMBL/GenBank/DDBJ whole genome shotgun (WGS) entry which is preliminary data.</text>
</comment>
<organism evidence="2 3">
    <name type="scientific">Actinorugispora endophytica</name>
    <dbReference type="NCBI Taxonomy" id="1605990"/>
    <lineage>
        <taxon>Bacteria</taxon>
        <taxon>Bacillati</taxon>
        <taxon>Actinomycetota</taxon>
        <taxon>Actinomycetes</taxon>
        <taxon>Streptosporangiales</taxon>
        <taxon>Nocardiopsidaceae</taxon>
        <taxon>Actinorugispora</taxon>
    </lineage>
</organism>
<evidence type="ECO:0000313" key="3">
    <source>
        <dbReference type="Proteomes" id="UP000295281"/>
    </source>
</evidence>
<reference evidence="2 3" key="1">
    <citation type="submission" date="2019-03" db="EMBL/GenBank/DDBJ databases">
        <title>Genomic Encyclopedia of Type Strains, Phase IV (KMG-IV): sequencing the most valuable type-strain genomes for metagenomic binning, comparative biology and taxonomic classification.</title>
        <authorList>
            <person name="Goeker M."/>
        </authorList>
    </citation>
    <scope>NUCLEOTIDE SEQUENCE [LARGE SCALE GENOMIC DNA]</scope>
    <source>
        <strain evidence="2 3">DSM 46770</strain>
    </source>
</reference>
<dbReference type="Pfam" id="PF01944">
    <property type="entry name" value="SpoIIM"/>
    <property type="match status" value="1"/>
</dbReference>
<evidence type="ECO:0000256" key="1">
    <source>
        <dbReference type="SAM" id="Phobius"/>
    </source>
</evidence>
<feature type="transmembrane region" description="Helical" evidence="1">
    <location>
        <begin position="287"/>
        <end position="305"/>
    </location>
</feature>
<dbReference type="PANTHER" id="PTHR35337">
    <property type="entry name" value="SLR1478 PROTEIN"/>
    <property type="match status" value="1"/>
</dbReference>
<feature type="transmembrane region" description="Helical" evidence="1">
    <location>
        <begin position="101"/>
        <end position="122"/>
    </location>
</feature>
<proteinExistence type="predicted"/>
<keyword evidence="1" id="KW-1133">Transmembrane helix</keyword>
<sequence length="331" mass="35705">MDLDLFIAEHRPDWKRLQALVRRHRRLTGPEVDELVELYQRVSTHLSVLRSAGQDPALAGWLSGLVARARAVVTGAQAGSWRDFGRFFTRSFPAALYRLRWWWLATMAASLLLSVGVGVWVATTPEAQSVLGTPEDIRVYVESSFANYYVEHPGASFAAQVWTNNAWVAAQAIVFGVFLCLPAVYVMGVNAYGLGVAGGVMAAHGKADVFFGLILPHGLLELTAVFVAGGVGIKLGWTFLAPGHRPRAQAMGEEVRAAMGVALGLVVVLFVSGLIEGFVTGWVHVTWLRVGIGVVAEALFFLYVFTLGRKAAREGVTGDIEDAPQTVAVSG</sequence>
<feature type="transmembrane region" description="Helical" evidence="1">
    <location>
        <begin position="255"/>
        <end position="275"/>
    </location>
</feature>
<dbReference type="Proteomes" id="UP000295281">
    <property type="component" value="Unassembled WGS sequence"/>
</dbReference>
<keyword evidence="1" id="KW-0812">Transmembrane</keyword>